<protein>
    <submittedName>
        <fullName evidence="2">ABC transporter</fullName>
    </submittedName>
</protein>
<gene>
    <name evidence="2" type="ORF">CTM72_02980</name>
</gene>
<dbReference type="Proteomes" id="UP000230056">
    <property type="component" value="Chromosome"/>
</dbReference>
<keyword evidence="1" id="KW-1133">Transmembrane helix</keyword>
<keyword evidence="1" id="KW-0472">Membrane</keyword>
<feature type="transmembrane region" description="Helical" evidence="1">
    <location>
        <begin position="62"/>
        <end position="84"/>
    </location>
</feature>
<evidence type="ECO:0000256" key="1">
    <source>
        <dbReference type="SAM" id="Phobius"/>
    </source>
</evidence>
<evidence type="ECO:0000313" key="3">
    <source>
        <dbReference type="Proteomes" id="UP000230056"/>
    </source>
</evidence>
<dbReference type="RefSeq" id="WP_100024435.1">
    <property type="nucleotide sequence ID" value="NZ_CP024699.1"/>
</dbReference>
<feature type="transmembrane region" description="Helical" evidence="1">
    <location>
        <begin position="105"/>
        <end position="129"/>
    </location>
</feature>
<organism evidence="2 3">
    <name type="scientific">Fusobacterium pseudoperiodonticum</name>
    <dbReference type="NCBI Taxonomy" id="2663009"/>
    <lineage>
        <taxon>Bacteria</taxon>
        <taxon>Fusobacteriati</taxon>
        <taxon>Fusobacteriota</taxon>
        <taxon>Fusobacteriia</taxon>
        <taxon>Fusobacteriales</taxon>
        <taxon>Fusobacteriaceae</taxon>
        <taxon>Fusobacterium</taxon>
    </lineage>
</organism>
<feature type="transmembrane region" description="Helical" evidence="1">
    <location>
        <begin position="21"/>
        <end position="42"/>
    </location>
</feature>
<feature type="transmembrane region" description="Helical" evidence="1">
    <location>
        <begin position="221"/>
        <end position="242"/>
    </location>
</feature>
<accession>A0A2D3NUV6</accession>
<feature type="transmembrane region" description="Helical" evidence="1">
    <location>
        <begin position="178"/>
        <end position="201"/>
    </location>
</feature>
<dbReference type="AlphaFoldDB" id="A0A2D3NUV6"/>
<evidence type="ECO:0000313" key="2">
    <source>
        <dbReference type="EMBL" id="ATV58806.1"/>
    </source>
</evidence>
<keyword evidence="1" id="KW-0812">Transmembrane</keyword>
<proteinExistence type="predicted"/>
<name>A0A2D3NUV6_9FUSO</name>
<sequence>MKKYLNAFKSEIITNLIIAKNYKFSFLMDIGIFISILSFLILSKSGYKYTLYYSKDFDFRELVLIAYIMWIISLSAINTICSEIRSENIQGTLELKFMSILPFQILLLGKILSTLLIQIVEIIIVLLFTKFVFNLSIGMNFKIIGIMLLTYIGMYGFSLVVGSLILSKKKIGQLNMIIQILLLVFSNVFTISNIGFFSYLIPLGIGNHLIHLSYLGEEISSSKLLIFIFVCLLWIIIGQYLFNKAINYVKEKGTLSLY</sequence>
<dbReference type="EMBL" id="CP024699">
    <property type="protein sequence ID" value="ATV58806.1"/>
    <property type="molecule type" value="Genomic_DNA"/>
</dbReference>
<reference evidence="2 3" key="1">
    <citation type="submission" date="2017-11" db="EMBL/GenBank/DDBJ databases">
        <title>Genome sequencing of Fusobacterium periodonticum KCOM 1261.</title>
        <authorList>
            <person name="Kook J.-K."/>
            <person name="Park S.-N."/>
            <person name="Lim Y.K."/>
        </authorList>
    </citation>
    <scope>NUCLEOTIDE SEQUENCE [LARGE SCALE GENOMIC DNA]</scope>
    <source>
        <strain evidence="2 3">KCOM 1261</strain>
    </source>
</reference>
<feature type="transmembrane region" description="Helical" evidence="1">
    <location>
        <begin position="141"/>
        <end position="166"/>
    </location>
</feature>